<dbReference type="InterPro" id="IPR051604">
    <property type="entry name" value="Ergot_Alk_Oxidoreductase"/>
</dbReference>
<feature type="domain" description="NmrA-like" evidence="1">
    <location>
        <begin position="2"/>
        <end position="233"/>
    </location>
</feature>
<dbReference type="PANTHER" id="PTHR43162">
    <property type="match status" value="1"/>
</dbReference>
<comment type="caution">
    <text evidence="2">The sequence shown here is derived from an EMBL/GenBank/DDBJ whole genome shotgun (WGS) entry which is preliminary data.</text>
</comment>
<proteinExistence type="predicted"/>
<dbReference type="SUPFAM" id="SSF51735">
    <property type="entry name" value="NAD(P)-binding Rossmann-fold domains"/>
    <property type="match status" value="1"/>
</dbReference>
<dbReference type="PANTHER" id="PTHR43162:SF1">
    <property type="entry name" value="PRESTALK A DIFFERENTIATION PROTEIN A"/>
    <property type="match status" value="1"/>
</dbReference>
<dbReference type="Proteomes" id="UP000441333">
    <property type="component" value="Unassembled WGS sequence"/>
</dbReference>
<dbReference type="RefSeq" id="WP_150939389.1">
    <property type="nucleotide sequence ID" value="NZ_WAAT01000045.1"/>
</dbReference>
<keyword evidence="3" id="KW-1185">Reference proteome</keyword>
<dbReference type="Gene3D" id="3.40.50.720">
    <property type="entry name" value="NAD(P)-binding Rossmann-like Domain"/>
    <property type="match status" value="1"/>
</dbReference>
<organism evidence="2 3">
    <name type="scientific">Pseudotamlana haliotis</name>
    <dbReference type="NCBI Taxonomy" id="2614804"/>
    <lineage>
        <taxon>Bacteria</taxon>
        <taxon>Pseudomonadati</taxon>
        <taxon>Bacteroidota</taxon>
        <taxon>Flavobacteriia</taxon>
        <taxon>Flavobacteriales</taxon>
        <taxon>Flavobacteriaceae</taxon>
        <taxon>Pseudotamlana</taxon>
    </lineage>
</organism>
<dbReference type="Pfam" id="PF05368">
    <property type="entry name" value="NmrA"/>
    <property type="match status" value="1"/>
</dbReference>
<name>A0A6N6ME50_9FLAO</name>
<evidence type="ECO:0000313" key="2">
    <source>
        <dbReference type="EMBL" id="KAB1067616.1"/>
    </source>
</evidence>
<dbReference type="Gene3D" id="3.90.25.10">
    <property type="entry name" value="UDP-galactose 4-epimerase, domain 1"/>
    <property type="match status" value="1"/>
</dbReference>
<accession>A0A6N6ME50</accession>
<evidence type="ECO:0000259" key="1">
    <source>
        <dbReference type="Pfam" id="PF05368"/>
    </source>
</evidence>
<dbReference type="InterPro" id="IPR036291">
    <property type="entry name" value="NAD(P)-bd_dom_sf"/>
</dbReference>
<sequence>MSNILVTGATGNIGFEVVRELSKLDSGHHIFAAVRAINKAKNKFNDFTNLDYRRFDFEDSSTFDAALDQIDIVFLLRPPHISDIECYFKPLISKIKEKGIKQVVFLSVQGAEKSKVIPHNKIERLIQEFGLDYIFIRPSYFMQNLTTTLLKDIRTKREIILPAGHAKFNWIDLKNIGEVATIFLDKFENFKNQAIEITGLENENFEYVTKLINSLINRPISYRNVNPFKFYQIKKREGMVGGMIIVMILLHFLPRFQKAPQISNCYERLTGKKPTDLKSFIQRERAFFEL</sequence>
<protein>
    <submittedName>
        <fullName evidence="2">NAD(P)H-binding protein</fullName>
    </submittedName>
</protein>
<evidence type="ECO:0000313" key="3">
    <source>
        <dbReference type="Proteomes" id="UP000441333"/>
    </source>
</evidence>
<reference evidence="2 3" key="1">
    <citation type="submission" date="2019-09" db="EMBL/GenBank/DDBJ databases">
        <authorList>
            <person name="Cao W.R."/>
        </authorList>
    </citation>
    <scope>NUCLEOTIDE SEQUENCE [LARGE SCALE GENOMIC DNA]</scope>
    <source>
        <strain evidence="2 3">B1N29</strain>
    </source>
</reference>
<dbReference type="AlphaFoldDB" id="A0A6N6ME50"/>
<dbReference type="EMBL" id="WAAT01000045">
    <property type="protein sequence ID" value="KAB1067616.1"/>
    <property type="molecule type" value="Genomic_DNA"/>
</dbReference>
<dbReference type="InterPro" id="IPR008030">
    <property type="entry name" value="NmrA-like"/>
</dbReference>
<gene>
    <name evidence="2" type="ORF">F6U93_10040</name>
</gene>